<dbReference type="EMBL" id="BAAAFD010000004">
    <property type="protein sequence ID" value="GAA0856205.1"/>
    <property type="molecule type" value="Genomic_DNA"/>
</dbReference>
<evidence type="ECO:0000313" key="13">
    <source>
        <dbReference type="EMBL" id="GAA0856205.1"/>
    </source>
</evidence>
<dbReference type="InterPro" id="IPR006370">
    <property type="entry name" value="HB_polyprenyltransferase-like"/>
</dbReference>
<comment type="cofactor">
    <cofactor evidence="1 11">
        <name>Mg(2+)</name>
        <dbReference type="ChEBI" id="CHEBI:18420"/>
    </cofactor>
</comment>
<feature type="transmembrane region" description="Helical" evidence="11">
    <location>
        <begin position="20"/>
        <end position="37"/>
    </location>
</feature>
<dbReference type="NCBIfam" id="TIGR01474">
    <property type="entry name" value="ubiA_proteo"/>
    <property type="match status" value="1"/>
</dbReference>
<dbReference type="PANTHER" id="PTHR11048">
    <property type="entry name" value="PRENYLTRANSFERASES"/>
    <property type="match status" value="1"/>
</dbReference>
<evidence type="ECO:0000256" key="3">
    <source>
        <dbReference type="ARBA" id="ARBA00005985"/>
    </source>
</evidence>
<dbReference type="HAMAP" id="MF_01635">
    <property type="entry name" value="UbiA"/>
    <property type="match status" value="1"/>
</dbReference>
<reference evidence="14" key="1">
    <citation type="journal article" date="2019" name="Int. J. Syst. Evol. Microbiol.">
        <title>The Global Catalogue of Microorganisms (GCM) 10K type strain sequencing project: providing services to taxonomists for standard genome sequencing and annotation.</title>
        <authorList>
            <consortium name="The Broad Institute Genomics Platform"/>
            <consortium name="The Broad Institute Genome Sequencing Center for Infectious Disease"/>
            <person name="Wu L."/>
            <person name="Ma J."/>
        </authorList>
    </citation>
    <scope>NUCLEOTIDE SEQUENCE [LARGE SCALE GENOMIC DNA]</scope>
    <source>
        <strain evidence="14">JCM 15896</strain>
    </source>
</reference>
<keyword evidence="8 11" id="KW-0812">Transmembrane</keyword>
<dbReference type="InterPro" id="IPR000537">
    <property type="entry name" value="UbiA_prenyltransferase"/>
</dbReference>
<feature type="transmembrane region" description="Helical" evidence="11">
    <location>
        <begin position="265"/>
        <end position="286"/>
    </location>
</feature>
<dbReference type="Pfam" id="PF01040">
    <property type="entry name" value="UbiA"/>
    <property type="match status" value="1"/>
</dbReference>
<keyword evidence="14" id="KW-1185">Reference proteome</keyword>
<evidence type="ECO:0000256" key="12">
    <source>
        <dbReference type="NCBIfam" id="TIGR01474"/>
    </source>
</evidence>
<evidence type="ECO:0000313" key="14">
    <source>
        <dbReference type="Proteomes" id="UP001500359"/>
    </source>
</evidence>
<comment type="similarity">
    <text evidence="3 11">Belongs to the UbiA prenyltransferase family.</text>
</comment>
<dbReference type="RefSeq" id="WP_343858794.1">
    <property type="nucleotide sequence ID" value="NZ_BAAAFD010000004.1"/>
</dbReference>
<keyword evidence="6 11" id="KW-0808">Transferase</keyword>
<feature type="transmembrane region" description="Helical" evidence="11">
    <location>
        <begin position="234"/>
        <end position="253"/>
    </location>
</feature>
<proteinExistence type="inferred from homology"/>
<name>A0ABP3WSN4_9ALTE</name>
<evidence type="ECO:0000256" key="5">
    <source>
        <dbReference type="ARBA" id="ARBA00022519"/>
    </source>
</evidence>
<evidence type="ECO:0000256" key="9">
    <source>
        <dbReference type="ARBA" id="ARBA00022989"/>
    </source>
</evidence>
<keyword evidence="9 11" id="KW-1133">Transmembrane helix</keyword>
<keyword evidence="5 11" id="KW-0997">Cell inner membrane</keyword>
<feature type="transmembrane region" description="Helical" evidence="11">
    <location>
        <begin position="210"/>
        <end position="228"/>
    </location>
</feature>
<comment type="caution">
    <text evidence="13">The sequence shown here is derived from an EMBL/GenBank/DDBJ whole genome shotgun (WGS) entry which is preliminary data.</text>
</comment>
<dbReference type="CDD" id="cd13959">
    <property type="entry name" value="PT_UbiA_COQ2"/>
    <property type="match status" value="1"/>
</dbReference>
<feature type="transmembrane region" description="Helical" evidence="11">
    <location>
        <begin position="141"/>
        <end position="158"/>
    </location>
</feature>
<evidence type="ECO:0000256" key="8">
    <source>
        <dbReference type="ARBA" id="ARBA00022692"/>
    </source>
</evidence>
<evidence type="ECO:0000256" key="10">
    <source>
        <dbReference type="ARBA" id="ARBA00023136"/>
    </source>
</evidence>
<dbReference type="InterPro" id="IPR044878">
    <property type="entry name" value="UbiA_sf"/>
</dbReference>
<keyword evidence="11" id="KW-0460">Magnesium</keyword>
<protein>
    <recommendedName>
        <fullName evidence="11 12">4-hydroxybenzoate octaprenyltransferase</fullName>
        <ecNumber evidence="11 12">2.5.1.39</ecNumber>
    </recommendedName>
    <alternativeName>
        <fullName evidence="11">4-HB polyprenyltransferase</fullName>
    </alternativeName>
</protein>
<organism evidence="13 14">
    <name type="scientific">Aliiglaciecola litoralis</name>
    <dbReference type="NCBI Taxonomy" id="582857"/>
    <lineage>
        <taxon>Bacteria</taxon>
        <taxon>Pseudomonadati</taxon>
        <taxon>Pseudomonadota</taxon>
        <taxon>Gammaproteobacteria</taxon>
        <taxon>Alteromonadales</taxon>
        <taxon>Alteromonadaceae</taxon>
        <taxon>Aliiglaciecola</taxon>
    </lineage>
</organism>
<dbReference type="Proteomes" id="UP001500359">
    <property type="component" value="Unassembled WGS sequence"/>
</dbReference>
<evidence type="ECO:0000256" key="6">
    <source>
        <dbReference type="ARBA" id="ARBA00022679"/>
    </source>
</evidence>
<accession>A0ABP3WSN4</accession>
<dbReference type="Gene3D" id="1.10.357.140">
    <property type="entry name" value="UbiA prenyltransferase"/>
    <property type="match status" value="1"/>
</dbReference>
<feature type="transmembrane region" description="Helical" evidence="11">
    <location>
        <begin position="43"/>
        <end position="63"/>
    </location>
</feature>
<gene>
    <name evidence="11 13" type="primary">ubiA</name>
    <name evidence="13" type="ORF">GCM10009114_17280</name>
</gene>
<comment type="catalytic activity">
    <reaction evidence="11">
        <text>all-trans-octaprenyl diphosphate + 4-hydroxybenzoate = 4-hydroxy-3-(all-trans-octaprenyl)benzoate + diphosphate</text>
        <dbReference type="Rhea" id="RHEA:27782"/>
        <dbReference type="ChEBI" id="CHEBI:1617"/>
        <dbReference type="ChEBI" id="CHEBI:17879"/>
        <dbReference type="ChEBI" id="CHEBI:33019"/>
        <dbReference type="ChEBI" id="CHEBI:57711"/>
        <dbReference type="EC" id="2.5.1.39"/>
    </reaction>
</comment>
<dbReference type="InterPro" id="IPR039653">
    <property type="entry name" value="Prenyltransferase"/>
</dbReference>
<feature type="transmembrane region" description="Helical" evidence="11">
    <location>
        <begin position="116"/>
        <end position="132"/>
    </location>
</feature>
<dbReference type="Gene3D" id="1.20.120.1780">
    <property type="entry name" value="UbiA prenyltransferase"/>
    <property type="match status" value="1"/>
</dbReference>
<keyword evidence="4 11" id="KW-1003">Cell membrane</keyword>
<keyword evidence="10 11" id="KW-0472">Membrane</keyword>
<evidence type="ECO:0000256" key="11">
    <source>
        <dbReference type="HAMAP-Rule" id="MF_01635"/>
    </source>
</evidence>
<keyword evidence="7 11" id="KW-0831">Ubiquinone biosynthesis</keyword>
<feature type="transmembrane region" description="Helical" evidence="11">
    <location>
        <begin position="93"/>
        <end position="110"/>
    </location>
</feature>
<evidence type="ECO:0000256" key="7">
    <source>
        <dbReference type="ARBA" id="ARBA00022688"/>
    </source>
</evidence>
<dbReference type="PANTHER" id="PTHR11048:SF28">
    <property type="entry name" value="4-HYDROXYBENZOATE POLYPRENYLTRANSFERASE, MITOCHONDRIAL"/>
    <property type="match status" value="1"/>
</dbReference>
<evidence type="ECO:0000256" key="4">
    <source>
        <dbReference type="ARBA" id="ARBA00022475"/>
    </source>
</evidence>
<evidence type="ECO:0000256" key="2">
    <source>
        <dbReference type="ARBA" id="ARBA00004141"/>
    </source>
</evidence>
<sequence>MKIKSKLIAYFQLMRADKPIGIYLLLWPTLWALLIASQGTPPLHILAVFVAGVVIMRSAGCVINDYADRHVDGQVERTKNRPIVSGQVSEKEALFLFILLISLAFILVLVLNLETIILSFGALVLATIYPFAKRYTHLPQVVLGAAFSWSIPMAFMAINGSLHWLTWVLYAANLCWTIAYDTQYAMVDRDDDIKIGVKSTAILFGEKDRLIIGILQALTAGLLLLVAIELQMTWPVYLSLAGCVGLFVYQQFLTFERHRPSCFSAFLNNHYAGMLFTLGLVIHYLLVNP</sequence>
<evidence type="ECO:0000256" key="1">
    <source>
        <dbReference type="ARBA" id="ARBA00001946"/>
    </source>
</evidence>
<comment type="function">
    <text evidence="11">Catalyzes the prenylation of para-hydroxybenzoate (PHB) with an all-trans polyprenyl group. Mediates the second step in the final reaction sequence of ubiquinone-8 (UQ-8) biosynthesis, which is the condensation of the polyisoprenoid side chain with PHB, generating the first membrane-bound Q intermediate 3-octaprenyl-4-hydroxybenzoate.</text>
</comment>
<comment type="subcellular location">
    <subcellularLocation>
        <location evidence="11">Cell inner membrane</location>
        <topology evidence="11">Multi-pass membrane protein</topology>
    </subcellularLocation>
    <subcellularLocation>
        <location evidence="2">Membrane</location>
        <topology evidence="2">Multi-pass membrane protein</topology>
    </subcellularLocation>
</comment>
<comment type="pathway">
    <text evidence="11">Cofactor biosynthesis; ubiquinone biosynthesis.</text>
</comment>
<dbReference type="EC" id="2.5.1.39" evidence="11 12"/>